<dbReference type="Gene3D" id="1.10.3290.10">
    <property type="entry name" value="Fido-like domain"/>
    <property type="match status" value="1"/>
</dbReference>
<feature type="active site" evidence="1">
    <location>
        <position position="288"/>
    </location>
</feature>
<dbReference type="AlphaFoldDB" id="A0A8J6TP54"/>
<dbReference type="PROSITE" id="PS51459">
    <property type="entry name" value="FIDO"/>
    <property type="match status" value="1"/>
</dbReference>
<dbReference type="PANTHER" id="PTHR13504:SF38">
    <property type="entry name" value="FIDO DOMAIN-CONTAINING PROTEIN"/>
    <property type="match status" value="1"/>
</dbReference>
<dbReference type="InterPro" id="IPR040198">
    <property type="entry name" value="Fido_containing"/>
</dbReference>
<evidence type="ECO:0000256" key="1">
    <source>
        <dbReference type="PIRSR" id="PIRSR640198-1"/>
    </source>
</evidence>
<feature type="binding site" evidence="2">
    <location>
        <begin position="292"/>
        <end position="299"/>
    </location>
    <ligand>
        <name>ATP</name>
        <dbReference type="ChEBI" id="CHEBI:30616"/>
    </ligand>
</feature>
<protein>
    <submittedName>
        <fullName evidence="4">Fic family protein</fullName>
    </submittedName>
</protein>
<dbReference type="EMBL" id="JACNIG010000067">
    <property type="protein sequence ID" value="MBC8430658.1"/>
    <property type="molecule type" value="Genomic_DNA"/>
</dbReference>
<dbReference type="SUPFAM" id="SSF140931">
    <property type="entry name" value="Fic-like"/>
    <property type="match status" value="1"/>
</dbReference>
<sequence length="352" mass="39755">GLVSCGSGFFLQNATDARAALAMVRDASDVLALLLEGGRTTVAGRLAGAFRNIGRDRIADDIVKTMQTADYDIREKDPFESTINLILPAREQSPYVNRIYLMWQQMREPILKQFPAAPGRPSDIAAYLKAADDIYVTDAYHSLSIEGYRVSPELIERVRSGEWNPDENEDDREHRNALAARGYWQAYQAVRESVRKVLEGENPGAVSDDDHGDWYREMFGPSVTAGLLRTADLAGYRNDQVYIRRSMHVPPRYEAVRDCMPAFFDLLREEPEPSVRVVLGHFVFVYIHPYMDGNGRIGRFLMNVMLAAGGYPWTVIPLEKRDDYMDALEKGSVEQDIALFAIFLGRLVSESF</sequence>
<dbReference type="Pfam" id="PF02661">
    <property type="entry name" value="Fic"/>
    <property type="match status" value="1"/>
</dbReference>
<organism evidence="4 5">
    <name type="scientific">Candidatus Desulfatibia vada</name>
    <dbReference type="NCBI Taxonomy" id="2841696"/>
    <lineage>
        <taxon>Bacteria</taxon>
        <taxon>Pseudomonadati</taxon>
        <taxon>Thermodesulfobacteriota</taxon>
        <taxon>Desulfobacteria</taxon>
        <taxon>Desulfobacterales</taxon>
        <taxon>Desulfobacterales incertae sedis</taxon>
        <taxon>Candidatus Desulfatibia</taxon>
    </lineage>
</organism>
<dbReference type="InterPro" id="IPR003812">
    <property type="entry name" value="Fido"/>
</dbReference>
<comment type="caution">
    <text evidence="4">The sequence shown here is derived from an EMBL/GenBank/DDBJ whole genome shotgun (WGS) entry which is preliminary data.</text>
</comment>
<dbReference type="Proteomes" id="UP000605201">
    <property type="component" value="Unassembled WGS sequence"/>
</dbReference>
<evidence type="ECO:0000256" key="2">
    <source>
        <dbReference type="PIRSR" id="PIRSR640198-2"/>
    </source>
</evidence>
<feature type="non-terminal residue" evidence="4">
    <location>
        <position position="1"/>
    </location>
</feature>
<accession>A0A8J6TP54</accession>
<dbReference type="InterPro" id="IPR036597">
    <property type="entry name" value="Fido-like_dom_sf"/>
</dbReference>
<evidence type="ECO:0000313" key="5">
    <source>
        <dbReference type="Proteomes" id="UP000605201"/>
    </source>
</evidence>
<name>A0A8J6TP54_9BACT</name>
<keyword evidence="2" id="KW-0067">ATP-binding</keyword>
<evidence type="ECO:0000313" key="4">
    <source>
        <dbReference type="EMBL" id="MBC8430658.1"/>
    </source>
</evidence>
<gene>
    <name evidence="4" type="ORF">H8D96_01940</name>
</gene>
<evidence type="ECO:0000259" key="3">
    <source>
        <dbReference type="PROSITE" id="PS51459"/>
    </source>
</evidence>
<keyword evidence="2" id="KW-0547">Nucleotide-binding</keyword>
<feature type="domain" description="Fido" evidence="3">
    <location>
        <begin position="202"/>
        <end position="346"/>
    </location>
</feature>
<proteinExistence type="predicted"/>
<dbReference type="GO" id="GO:0005524">
    <property type="term" value="F:ATP binding"/>
    <property type="evidence" value="ECO:0007669"/>
    <property type="project" value="UniProtKB-KW"/>
</dbReference>
<dbReference type="PANTHER" id="PTHR13504">
    <property type="entry name" value="FIDO DOMAIN-CONTAINING PROTEIN DDB_G0283145"/>
    <property type="match status" value="1"/>
</dbReference>
<reference evidence="4 5" key="1">
    <citation type="submission" date="2020-08" db="EMBL/GenBank/DDBJ databases">
        <title>Bridging the membrane lipid divide: bacteria of the FCB group superphylum have the potential to synthesize archaeal ether lipids.</title>
        <authorList>
            <person name="Villanueva L."/>
            <person name="Von Meijenfeldt F.A.B."/>
            <person name="Westbye A.B."/>
            <person name="Yadav S."/>
            <person name="Hopmans E.C."/>
            <person name="Dutilh B.E."/>
            <person name="Sinninghe Damste J.S."/>
        </authorList>
    </citation>
    <scope>NUCLEOTIDE SEQUENCE [LARGE SCALE GENOMIC DNA]</scope>
    <source>
        <strain evidence="4">NIOZ-UU17</strain>
    </source>
</reference>